<dbReference type="PROSITE" id="PS51677">
    <property type="entry name" value="NODB"/>
    <property type="match status" value="1"/>
</dbReference>
<sequence length="246" mass="27750">MVVRRFIPVFLFLVALVGVSISVHLLSKSRTTQLFGDIVARVETDKPIVALTFDDGPSPRFTQDVLSILRDRNVTATLFLTGKEIEENLLLARLIMAAGHEIGNHSYSHSNMAWMGWTRVKEEIERTDVAIRAAGYQGEILFRPLYGKKLVTLPWYLSQHGRKTIMWDVEPESFPEVADSADAMTRYVVDNAKNGSIIILHVMYRSREVSRQALPQIIDGLRQRGFEFVTVSQLSRTSSSAEAVQN</sequence>
<dbReference type="InterPro" id="IPR050248">
    <property type="entry name" value="Polysacc_deacetylase_ArnD"/>
</dbReference>
<dbReference type="Gene3D" id="3.20.20.370">
    <property type="entry name" value="Glycoside hydrolase/deacetylase"/>
    <property type="match status" value="1"/>
</dbReference>
<accession>A0A1R3TE73</accession>
<keyword evidence="6" id="KW-0858">Xylan degradation</keyword>
<organism evidence="6 7">
    <name type="scientific">Agrobacterium rosae</name>
    <dbReference type="NCBI Taxonomy" id="1972867"/>
    <lineage>
        <taxon>Bacteria</taxon>
        <taxon>Pseudomonadati</taxon>
        <taxon>Pseudomonadota</taxon>
        <taxon>Alphaproteobacteria</taxon>
        <taxon>Hyphomicrobiales</taxon>
        <taxon>Rhizobiaceae</taxon>
        <taxon>Rhizobium/Agrobacterium group</taxon>
        <taxon>Agrobacterium</taxon>
    </lineage>
</organism>
<dbReference type="SUPFAM" id="SSF88713">
    <property type="entry name" value="Glycoside hydrolase/deacetylase"/>
    <property type="match status" value="1"/>
</dbReference>
<dbReference type="GO" id="GO:0016810">
    <property type="term" value="F:hydrolase activity, acting on carbon-nitrogen (but not peptide) bonds"/>
    <property type="evidence" value="ECO:0007669"/>
    <property type="project" value="InterPro"/>
</dbReference>
<evidence type="ECO:0000313" key="6">
    <source>
        <dbReference type="EMBL" id="SCX07466.1"/>
    </source>
</evidence>
<dbReference type="InterPro" id="IPR011330">
    <property type="entry name" value="Glyco_hydro/deAcase_b/a-brl"/>
</dbReference>
<gene>
    <name evidence="6" type="ORF">DSM25559_0712</name>
</gene>
<dbReference type="CDD" id="cd10956">
    <property type="entry name" value="CE4_BH1302_like"/>
    <property type="match status" value="1"/>
</dbReference>
<evidence type="ECO:0000256" key="2">
    <source>
        <dbReference type="ARBA" id="ARBA00010973"/>
    </source>
</evidence>
<dbReference type="PANTHER" id="PTHR10587:SF125">
    <property type="entry name" value="POLYSACCHARIDE DEACETYLASE YHEN-RELATED"/>
    <property type="match status" value="1"/>
</dbReference>
<dbReference type="Pfam" id="PF01522">
    <property type="entry name" value="Polysacc_deac_1"/>
    <property type="match status" value="1"/>
</dbReference>
<dbReference type="Proteomes" id="UP000187891">
    <property type="component" value="Unassembled WGS sequence"/>
</dbReference>
<feature type="domain" description="NodB homology" evidence="5">
    <location>
        <begin position="47"/>
        <end position="229"/>
    </location>
</feature>
<dbReference type="EMBL" id="FMUE01000001">
    <property type="protein sequence ID" value="SCX07466.1"/>
    <property type="molecule type" value="Genomic_DNA"/>
</dbReference>
<name>A0A1R3TE73_9HYPH</name>
<dbReference type="PANTHER" id="PTHR10587">
    <property type="entry name" value="GLYCOSYL TRANSFERASE-RELATED"/>
    <property type="match status" value="1"/>
</dbReference>
<evidence type="ECO:0000313" key="7">
    <source>
        <dbReference type="Proteomes" id="UP000187891"/>
    </source>
</evidence>
<keyword evidence="6" id="KW-0624">Polysaccharide degradation</keyword>
<dbReference type="STRING" id="1907666.DSM25559_0712"/>
<evidence type="ECO:0000259" key="5">
    <source>
        <dbReference type="PROSITE" id="PS51677"/>
    </source>
</evidence>
<evidence type="ECO:0000256" key="4">
    <source>
        <dbReference type="ARBA" id="ARBA00032976"/>
    </source>
</evidence>
<dbReference type="GO" id="GO:0045493">
    <property type="term" value="P:xylan catabolic process"/>
    <property type="evidence" value="ECO:0007669"/>
    <property type="project" value="UniProtKB-KW"/>
</dbReference>
<dbReference type="AlphaFoldDB" id="A0A1R3TE73"/>
<protein>
    <recommendedName>
        <fullName evidence="3">Chitooligosaccharide deacetylase</fullName>
    </recommendedName>
    <alternativeName>
        <fullName evidence="4">Nodulation protein B</fullName>
    </alternativeName>
</protein>
<dbReference type="GO" id="GO:0016798">
    <property type="term" value="F:hydrolase activity, acting on glycosyl bonds"/>
    <property type="evidence" value="ECO:0007669"/>
    <property type="project" value="UniProtKB-KW"/>
</dbReference>
<dbReference type="InterPro" id="IPR002509">
    <property type="entry name" value="NODB_dom"/>
</dbReference>
<dbReference type="RefSeq" id="WP_077117927.1">
    <property type="nucleotide sequence ID" value="NZ_FMUE01000001.1"/>
</dbReference>
<keyword evidence="6" id="KW-0326">Glycosidase</keyword>
<comment type="function">
    <text evidence="1">Is involved in generating a small heat-stable compound (Nod), an acylated oligomer of N-acetylglucosamine, that stimulates mitosis in various plant protoplasts.</text>
</comment>
<keyword evidence="6" id="KW-0378">Hydrolase</keyword>
<proteinExistence type="inferred from homology"/>
<evidence type="ECO:0000256" key="3">
    <source>
        <dbReference type="ARBA" id="ARBA00020071"/>
    </source>
</evidence>
<evidence type="ECO:0000256" key="1">
    <source>
        <dbReference type="ARBA" id="ARBA00003236"/>
    </source>
</evidence>
<keyword evidence="6" id="KW-0119">Carbohydrate metabolism</keyword>
<reference evidence="7" key="1">
    <citation type="submission" date="2016-10" db="EMBL/GenBank/DDBJ databases">
        <authorList>
            <person name="Wibberg D."/>
        </authorList>
    </citation>
    <scope>NUCLEOTIDE SEQUENCE [LARGE SCALE GENOMIC DNA]</scope>
</reference>
<comment type="similarity">
    <text evidence="2">Belongs to the polysaccharide deacetylase family.</text>
</comment>